<name>A0A9Q3KGU1_9BASI</name>
<gene>
    <name evidence="1" type="ORF">O181_118665</name>
</gene>
<reference evidence="1" key="1">
    <citation type="submission" date="2021-03" db="EMBL/GenBank/DDBJ databases">
        <title>Draft genome sequence of rust myrtle Austropuccinia psidii MF-1, a brazilian biotype.</title>
        <authorList>
            <person name="Quecine M.C."/>
            <person name="Pachon D.M.R."/>
            <person name="Bonatelli M.L."/>
            <person name="Correr F.H."/>
            <person name="Franceschini L.M."/>
            <person name="Leite T.F."/>
            <person name="Margarido G.R.A."/>
            <person name="Almeida C.A."/>
            <person name="Ferrarezi J.A."/>
            <person name="Labate C.A."/>
        </authorList>
    </citation>
    <scope>NUCLEOTIDE SEQUENCE</scope>
    <source>
        <strain evidence="1">MF-1</strain>
    </source>
</reference>
<proteinExistence type="predicted"/>
<dbReference type="EMBL" id="AVOT02103958">
    <property type="protein sequence ID" value="MBW0578950.1"/>
    <property type="molecule type" value="Genomic_DNA"/>
</dbReference>
<organism evidence="1 2">
    <name type="scientific">Austropuccinia psidii MF-1</name>
    <dbReference type="NCBI Taxonomy" id="1389203"/>
    <lineage>
        <taxon>Eukaryota</taxon>
        <taxon>Fungi</taxon>
        <taxon>Dikarya</taxon>
        <taxon>Basidiomycota</taxon>
        <taxon>Pucciniomycotina</taxon>
        <taxon>Pucciniomycetes</taxon>
        <taxon>Pucciniales</taxon>
        <taxon>Sphaerophragmiaceae</taxon>
        <taxon>Austropuccinia</taxon>
    </lineage>
</organism>
<keyword evidence="2" id="KW-1185">Reference proteome</keyword>
<accession>A0A9Q3KGU1</accession>
<comment type="caution">
    <text evidence="1">The sequence shown here is derived from an EMBL/GenBank/DDBJ whole genome shotgun (WGS) entry which is preliminary data.</text>
</comment>
<sequence length="114" mass="13426">MVNIDPRLIMQYKDITQQNIKNSKIGIRKSEQDLSKELIQESKEESEYPQHLKTLNPNRKVKKQIQPGNRAIKQVMTAEKEKGITKNEDLIINMTEEISEEINNRQKKHDQKDL</sequence>
<dbReference type="AlphaFoldDB" id="A0A9Q3KGU1"/>
<evidence type="ECO:0000313" key="1">
    <source>
        <dbReference type="EMBL" id="MBW0578950.1"/>
    </source>
</evidence>
<dbReference type="Proteomes" id="UP000765509">
    <property type="component" value="Unassembled WGS sequence"/>
</dbReference>
<evidence type="ECO:0000313" key="2">
    <source>
        <dbReference type="Proteomes" id="UP000765509"/>
    </source>
</evidence>
<protein>
    <submittedName>
        <fullName evidence="1">Uncharacterized protein</fullName>
    </submittedName>
</protein>